<sequence length="192" mass="21056">MLHAGKVFDLVAEQVDLGAGGVVDREFLAHPGAVAIVALDEADRVALVRQYRHPVRAYLWEVPAGLLDVRGESMVDAARRELAEEADLVAGRWHTLVDFATTPGGSDERIRIFLARDLSQVPEADRYQREAEELDMPLRWVPLDEALAAVFEGRLHNPSAVTGILAAHAARASGWRTLRPAGAPLHLIPHSR</sequence>
<dbReference type="EMBL" id="DXBY01000049">
    <property type="protein sequence ID" value="HIZ34656.1"/>
    <property type="molecule type" value="Genomic_DNA"/>
</dbReference>
<dbReference type="SUPFAM" id="SSF55811">
    <property type="entry name" value="Nudix"/>
    <property type="match status" value="1"/>
</dbReference>
<reference evidence="3" key="2">
    <citation type="submission" date="2021-04" db="EMBL/GenBank/DDBJ databases">
        <authorList>
            <person name="Gilroy R."/>
        </authorList>
    </citation>
    <scope>NUCLEOTIDE SEQUENCE</scope>
    <source>
        <strain evidence="3">ChiGjej4B4-7305</strain>
    </source>
</reference>
<gene>
    <name evidence="3" type="ORF">H9815_02670</name>
</gene>
<dbReference type="Proteomes" id="UP000824037">
    <property type="component" value="Unassembled WGS sequence"/>
</dbReference>
<keyword evidence="1 3" id="KW-0378">Hydrolase</keyword>
<evidence type="ECO:0000313" key="4">
    <source>
        <dbReference type="Proteomes" id="UP000824037"/>
    </source>
</evidence>
<dbReference type="PROSITE" id="PS51462">
    <property type="entry name" value="NUDIX"/>
    <property type="match status" value="1"/>
</dbReference>
<evidence type="ECO:0000313" key="3">
    <source>
        <dbReference type="EMBL" id="HIZ34656.1"/>
    </source>
</evidence>
<dbReference type="AlphaFoldDB" id="A0A9D2J2W8"/>
<feature type="domain" description="Nudix hydrolase" evidence="2">
    <location>
        <begin position="28"/>
        <end position="168"/>
    </location>
</feature>
<dbReference type="GO" id="GO:0006753">
    <property type="term" value="P:nucleoside phosphate metabolic process"/>
    <property type="evidence" value="ECO:0007669"/>
    <property type="project" value="TreeGrafter"/>
</dbReference>
<dbReference type="PANTHER" id="PTHR11839:SF31">
    <property type="entry name" value="ADP-RIBOSE PYROPHOSPHATASE"/>
    <property type="match status" value="1"/>
</dbReference>
<dbReference type="Pfam" id="PF00293">
    <property type="entry name" value="NUDIX"/>
    <property type="match status" value="1"/>
</dbReference>
<protein>
    <submittedName>
        <fullName evidence="3">NUDIX hydrolase</fullName>
    </submittedName>
</protein>
<dbReference type="InterPro" id="IPR015797">
    <property type="entry name" value="NUDIX_hydrolase-like_dom_sf"/>
</dbReference>
<reference evidence="3" key="1">
    <citation type="journal article" date="2021" name="PeerJ">
        <title>Extensive microbial diversity within the chicken gut microbiome revealed by metagenomics and culture.</title>
        <authorList>
            <person name="Gilroy R."/>
            <person name="Ravi A."/>
            <person name="Getino M."/>
            <person name="Pursley I."/>
            <person name="Horton D.L."/>
            <person name="Alikhan N.F."/>
            <person name="Baker D."/>
            <person name="Gharbi K."/>
            <person name="Hall N."/>
            <person name="Watson M."/>
            <person name="Adriaenssens E.M."/>
            <person name="Foster-Nyarko E."/>
            <person name="Jarju S."/>
            <person name="Secka A."/>
            <person name="Antonio M."/>
            <person name="Oren A."/>
            <person name="Chaudhuri R.R."/>
            <person name="La Ragione R."/>
            <person name="Hildebrand F."/>
            <person name="Pallen M.J."/>
        </authorList>
    </citation>
    <scope>NUCLEOTIDE SEQUENCE</scope>
    <source>
        <strain evidence="3">ChiGjej4B4-7305</strain>
    </source>
</reference>
<dbReference type="Gene3D" id="3.90.79.10">
    <property type="entry name" value="Nucleoside Triphosphate Pyrophosphohydrolase"/>
    <property type="match status" value="1"/>
</dbReference>
<dbReference type="CDD" id="cd24158">
    <property type="entry name" value="NUDIX_ADPRase_Rv1700"/>
    <property type="match status" value="1"/>
</dbReference>
<accession>A0A9D2J2W8</accession>
<organism evidence="3 4">
    <name type="scientific">Candidatus Ruania gallistercoris</name>
    <dbReference type="NCBI Taxonomy" id="2838746"/>
    <lineage>
        <taxon>Bacteria</taxon>
        <taxon>Bacillati</taxon>
        <taxon>Actinomycetota</taxon>
        <taxon>Actinomycetes</taxon>
        <taxon>Micrococcales</taxon>
        <taxon>Ruaniaceae</taxon>
        <taxon>Ruania</taxon>
    </lineage>
</organism>
<comment type="caution">
    <text evidence="3">The sequence shown here is derived from an EMBL/GenBank/DDBJ whole genome shotgun (WGS) entry which is preliminary data.</text>
</comment>
<dbReference type="GO" id="GO:0016787">
    <property type="term" value="F:hydrolase activity"/>
    <property type="evidence" value="ECO:0007669"/>
    <property type="project" value="UniProtKB-KW"/>
</dbReference>
<dbReference type="PANTHER" id="PTHR11839">
    <property type="entry name" value="UDP/ADP-SUGAR PYROPHOSPHATASE"/>
    <property type="match status" value="1"/>
</dbReference>
<dbReference type="GO" id="GO:0019693">
    <property type="term" value="P:ribose phosphate metabolic process"/>
    <property type="evidence" value="ECO:0007669"/>
    <property type="project" value="TreeGrafter"/>
</dbReference>
<dbReference type="InterPro" id="IPR000086">
    <property type="entry name" value="NUDIX_hydrolase_dom"/>
</dbReference>
<evidence type="ECO:0000259" key="2">
    <source>
        <dbReference type="PROSITE" id="PS51462"/>
    </source>
</evidence>
<evidence type="ECO:0000256" key="1">
    <source>
        <dbReference type="ARBA" id="ARBA00022801"/>
    </source>
</evidence>
<dbReference type="GO" id="GO:0005829">
    <property type="term" value="C:cytosol"/>
    <property type="evidence" value="ECO:0007669"/>
    <property type="project" value="TreeGrafter"/>
</dbReference>
<name>A0A9D2J2W8_9MICO</name>
<proteinExistence type="predicted"/>